<dbReference type="AlphaFoldDB" id="A0AAN9XFW5"/>
<protein>
    <submittedName>
        <fullName evidence="7">Uncharacterized protein</fullName>
    </submittedName>
</protein>
<evidence type="ECO:0000256" key="6">
    <source>
        <dbReference type="SAM" id="Phobius"/>
    </source>
</evidence>
<dbReference type="GO" id="GO:0022857">
    <property type="term" value="F:transmembrane transporter activity"/>
    <property type="evidence" value="ECO:0007669"/>
    <property type="project" value="InterPro"/>
</dbReference>
<dbReference type="PANTHER" id="PTHR11654">
    <property type="entry name" value="OLIGOPEPTIDE TRANSPORTER-RELATED"/>
    <property type="match status" value="1"/>
</dbReference>
<name>A0AAN9XFW5_PSOTE</name>
<feature type="transmembrane region" description="Helical" evidence="6">
    <location>
        <begin position="164"/>
        <end position="190"/>
    </location>
</feature>
<evidence type="ECO:0000256" key="4">
    <source>
        <dbReference type="ARBA" id="ARBA00022989"/>
    </source>
</evidence>
<sequence>MDTVLTNVRLFAPLVVGYIMAEFTGFLTISSKYDALFRFAALLMGGTLMVFLFGSRLISHEELLDESNLHKIFRICKSAFGKRRSKYPTSVNGYYCKEYKQNHVYDHDKRLRLTPRVPRLFRWLDKAAIVEPEDSTDPNEMNLEMLKKNGKLCTVKEVKEVKSLVPMICMCFSFFAYSVLMATGNTFFVAQAIQMNITGGNYIARLFLIKAVVRNISQFICFFAGFIVCDTKGTDFMSKRKVATVVRIGFGMVCGVVCSFIAWKVEAHRLSLPLLKENTDNERGRTSSLVPQFILLGMSEGLVEGGLESLFCGHVVKSMWGFKDSFTELVIGTGKLFLIPVILIFRRWINENSNDSHLDKFYLMLGILNVMFLMGTP</sequence>
<evidence type="ECO:0000256" key="5">
    <source>
        <dbReference type="ARBA" id="ARBA00023136"/>
    </source>
</evidence>
<evidence type="ECO:0000256" key="2">
    <source>
        <dbReference type="ARBA" id="ARBA00005982"/>
    </source>
</evidence>
<proteinExistence type="inferred from homology"/>
<feature type="transmembrane region" description="Helical" evidence="6">
    <location>
        <begin position="7"/>
        <end position="29"/>
    </location>
</feature>
<evidence type="ECO:0000256" key="1">
    <source>
        <dbReference type="ARBA" id="ARBA00004141"/>
    </source>
</evidence>
<reference evidence="7 8" key="1">
    <citation type="submission" date="2024-01" db="EMBL/GenBank/DDBJ databases">
        <title>The genomes of 5 underutilized Papilionoideae crops provide insights into root nodulation and disease resistanc.</title>
        <authorList>
            <person name="Jiang F."/>
        </authorList>
    </citation>
    <scope>NUCLEOTIDE SEQUENCE [LARGE SCALE GENOMIC DNA]</scope>
    <source>
        <strain evidence="7">DUOXIRENSHENG_FW03</strain>
        <tissue evidence="7">Leaves</tissue>
    </source>
</reference>
<dbReference type="Gene3D" id="1.20.1250.20">
    <property type="entry name" value="MFS general substrate transporter like domains"/>
    <property type="match status" value="1"/>
</dbReference>
<keyword evidence="4 6" id="KW-1133">Transmembrane helix</keyword>
<feature type="transmembrane region" description="Helical" evidence="6">
    <location>
        <begin position="329"/>
        <end position="349"/>
    </location>
</feature>
<keyword evidence="5 6" id="KW-0472">Membrane</keyword>
<dbReference type="Pfam" id="PF00854">
    <property type="entry name" value="PTR2"/>
    <property type="match status" value="1"/>
</dbReference>
<comment type="similarity">
    <text evidence="2">Belongs to the major facilitator superfamily. Proton-dependent oligopeptide transporter (POT/PTR) (TC 2.A.17) family.</text>
</comment>
<keyword evidence="3 6" id="KW-0812">Transmembrane</keyword>
<keyword evidence="8" id="KW-1185">Reference proteome</keyword>
<comment type="caution">
    <text evidence="7">The sequence shown here is derived from an EMBL/GenBank/DDBJ whole genome shotgun (WGS) entry which is preliminary data.</text>
</comment>
<evidence type="ECO:0000256" key="3">
    <source>
        <dbReference type="ARBA" id="ARBA00022692"/>
    </source>
</evidence>
<dbReference type="InterPro" id="IPR036259">
    <property type="entry name" value="MFS_trans_sf"/>
</dbReference>
<evidence type="ECO:0000313" key="7">
    <source>
        <dbReference type="EMBL" id="KAK7390642.1"/>
    </source>
</evidence>
<feature type="transmembrane region" description="Helical" evidence="6">
    <location>
        <begin position="361"/>
        <end position="376"/>
    </location>
</feature>
<feature type="transmembrane region" description="Helical" evidence="6">
    <location>
        <begin position="241"/>
        <end position="263"/>
    </location>
</feature>
<dbReference type="Proteomes" id="UP001386955">
    <property type="component" value="Unassembled WGS sequence"/>
</dbReference>
<organism evidence="7 8">
    <name type="scientific">Psophocarpus tetragonolobus</name>
    <name type="common">Winged bean</name>
    <name type="synonym">Dolichos tetragonolobus</name>
    <dbReference type="NCBI Taxonomy" id="3891"/>
    <lineage>
        <taxon>Eukaryota</taxon>
        <taxon>Viridiplantae</taxon>
        <taxon>Streptophyta</taxon>
        <taxon>Embryophyta</taxon>
        <taxon>Tracheophyta</taxon>
        <taxon>Spermatophyta</taxon>
        <taxon>Magnoliopsida</taxon>
        <taxon>eudicotyledons</taxon>
        <taxon>Gunneridae</taxon>
        <taxon>Pentapetalae</taxon>
        <taxon>rosids</taxon>
        <taxon>fabids</taxon>
        <taxon>Fabales</taxon>
        <taxon>Fabaceae</taxon>
        <taxon>Papilionoideae</taxon>
        <taxon>50 kb inversion clade</taxon>
        <taxon>NPAAA clade</taxon>
        <taxon>indigoferoid/millettioid clade</taxon>
        <taxon>Phaseoleae</taxon>
        <taxon>Psophocarpus</taxon>
    </lineage>
</organism>
<accession>A0AAN9XFW5</accession>
<feature type="transmembrane region" description="Helical" evidence="6">
    <location>
        <begin position="35"/>
        <end position="54"/>
    </location>
</feature>
<dbReference type="GO" id="GO:0016020">
    <property type="term" value="C:membrane"/>
    <property type="evidence" value="ECO:0007669"/>
    <property type="project" value="UniProtKB-SubCell"/>
</dbReference>
<dbReference type="EMBL" id="JAYMYS010000006">
    <property type="protein sequence ID" value="KAK7390642.1"/>
    <property type="molecule type" value="Genomic_DNA"/>
</dbReference>
<comment type="subcellular location">
    <subcellularLocation>
        <location evidence="1">Membrane</location>
        <topology evidence="1">Multi-pass membrane protein</topology>
    </subcellularLocation>
</comment>
<evidence type="ECO:0000313" key="8">
    <source>
        <dbReference type="Proteomes" id="UP001386955"/>
    </source>
</evidence>
<gene>
    <name evidence="7" type="ORF">VNO78_25987</name>
</gene>
<dbReference type="InterPro" id="IPR000109">
    <property type="entry name" value="POT_fam"/>
</dbReference>